<dbReference type="OrthoDB" id="9811889at2"/>
<dbReference type="PROSITE" id="PS50113">
    <property type="entry name" value="PAC"/>
    <property type="match status" value="1"/>
</dbReference>
<keyword evidence="5 15" id="KW-0597">Phosphoprotein</keyword>
<dbReference type="InterPro" id="IPR001789">
    <property type="entry name" value="Sig_transdc_resp-reg_receiver"/>
</dbReference>
<sequence>MTIHPVPPNEEQRLESLRLHDLLNLQKDPELDIFAEAACLITGCPVAIIGVMEADHQRIQSCVGMDVDIVPRSETVCQYTIMSQDVLIIEDTFADERTSAKSMIIEGNIRFYAGVPIFDENGLVLATICVVDFAPKSLSDKQVESLKNLGKAVTKTLLRRREHAQAEYFSEVFNVTNNLICVLTNDLVFKDVNPALEALFHKEKAALIHLRFTDVVDSPAFLQQKLNGLEFDSEGFTATTVTTINSQEVVVEWFFKPNQQKTEIIGFGRNITQEMEERSKLESSERRFRNFFENAIGLMSMHDLNGKILAVNEKGREILDFSKEDVNNLSLQQLVPPQHLDNLNDYLQRIIEKGEDTGTMILRTKTGKDIYWMYNNMLETDENGKQYVVSTALNMTERIQLERDLIYTQKILEQTNKVASVGGWEVNLKTNKIFWSDSTKKIHRVPENYVPDLDSAIAFFEEKSKPKIEQLFAQAVEKGLPYDEELRLQRFDGSLIWVRVKGVPEFEEGVCVKVFGIIQDIDQTKKTFLELEKKEAMLRSFVNYVPAAVAMLDNNLNYISVSKRWLQEFHDNRSDIIGQNLYDVNPNIPDERRAIYAKALQGQAYKNENQLFEIPGVTSPQHFNWEVIPWHFTNGTIGGVVISTQNITNSVKTNQELKDAKRLADLASKAKSEFLANMSHEIRTPLNGVIGFSDLLLKTPLTEMQKQYLNYISDSGNSLLSIINDILDFSKIESGKLELFIDSYNVYDLANHVVNIILYQAQSKDLELLLNIEQGLPKTIWIDEARIKQVLINLLGNAVKFTEVGEIEFAVSRLKQDDKNITLRFSVRDTGIGIPQEKQKRIFDAFTQEDSSVSKKYGGTGLGLTISNNLLKYMGTNLMLESEMEKGSVFYFDIEVPYDKEDLQENDVDMSEIGRVLVVDDNQNNRTIIQHMLAYKNIKSEAAANGLEAIQLLMNGERFDMILMDYHMPVLSGLETIEKIKELFKIQEEMIPLIVLHTSSEENEYISAFRKDDKSYCLLKPIKSDELYRTLEYALKDSKKNTVIKDKAVSVEEMVITQPMTVLLADDNPVNRALNNKMMQLITPNAALTEVSDGQQALLKCTETVFDLILMDVQMPVMDGIEATRSIRMLPDYKDVPVIGISAGNSVGEKERCLLAGMSDFLPKPIRQPELFAVIKKNIAADESTTWDSNIDDTDHLDQKMIEEQLGDDEEFKGFFINLVIQELANTKEELQKIISDYESTTAKGFLHKLKGTAGTSGLVKLTERTAFWEQEIESNPDLFTMEQEITSEINKGIEIFQQMLKK</sequence>
<dbReference type="CDD" id="cd00130">
    <property type="entry name" value="PAS"/>
    <property type="match status" value="1"/>
</dbReference>
<evidence type="ECO:0000259" key="17">
    <source>
        <dbReference type="PROSITE" id="PS50109"/>
    </source>
</evidence>
<dbReference type="GO" id="GO:0005524">
    <property type="term" value="F:ATP binding"/>
    <property type="evidence" value="ECO:0007669"/>
    <property type="project" value="UniProtKB-KW"/>
</dbReference>
<dbReference type="CDD" id="cd16922">
    <property type="entry name" value="HATPase_EvgS-ArcB-TorS-like"/>
    <property type="match status" value="1"/>
</dbReference>
<dbReference type="Pfam" id="PF02518">
    <property type="entry name" value="HATPase_c"/>
    <property type="match status" value="1"/>
</dbReference>
<feature type="domain" description="PAS" evidence="19">
    <location>
        <begin position="284"/>
        <end position="354"/>
    </location>
</feature>
<dbReference type="SUPFAM" id="SSF55781">
    <property type="entry name" value="GAF domain-like"/>
    <property type="match status" value="1"/>
</dbReference>
<dbReference type="InterPro" id="IPR005467">
    <property type="entry name" value="His_kinase_dom"/>
</dbReference>
<dbReference type="Gene3D" id="1.10.287.130">
    <property type="match status" value="1"/>
</dbReference>
<evidence type="ECO:0000256" key="2">
    <source>
        <dbReference type="ARBA" id="ARBA00004651"/>
    </source>
</evidence>
<evidence type="ECO:0000256" key="13">
    <source>
        <dbReference type="ARBA" id="ARBA00023136"/>
    </source>
</evidence>
<feature type="modified residue" description="Phosphohistidine" evidence="14">
    <location>
        <position position="1248"/>
    </location>
</feature>
<evidence type="ECO:0000256" key="7">
    <source>
        <dbReference type="ARBA" id="ARBA00022692"/>
    </source>
</evidence>
<feature type="domain" description="Response regulatory" evidence="18">
    <location>
        <begin position="1061"/>
        <end position="1179"/>
    </location>
</feature>
<feature type="modified residue" description="4-aspartylphosphate" evidence="15">
    <location>
        <position position="965"/>
    </location>
</feature>
<keyword evidence="10" id="KW-0067">ATP-binding</keyword>
<dbReference type="Pfam" id="PF00989">
    <property type="entry name" value="PAS"/>
    <property type="match status" value="1"/>
</dbReference>
<dbReference type="PRINTS" id="PR00344">
    <property type="entry name" value="BCTRLSENSOR"/>
</dbReference>
<dbReference type="InterPro" id="IPR000014">
    <property type="entry name" value="PAS"/>
</dbReference>
<dbReference type="PROSITE" id="PS50109">
    <property type="entry name" value="HIS_KIN"/>
    <property type="match status" value="1"/>
</dbReference>
<evidence type="ECO:0000259" key="18">
    <source>
        <dbReference type="PROSITE" id="PS50110"/>
    </source>
</evidence>
<gene>
    <name evidence="22" type="ORF">SAMN05421741_105170</name>
</gene>
<evidence type="ECO:0000259" key="20">
    <source>
        <dbReference type="PROSITE" id="PS50113"/>
    </source>
</evidence>
<evidence type="ECO:0000259" key="19">
    <source>
        <dbReference type="PROSITE" id="PS50112"/>
    </source>
</evidence>
<dbReference type="Gene3D" id="3.30.565.10">
    <property type="entry name" value="Histidine kinase-like ATPase, C-terminal domain"/>
    <property type="match status" value="1"/>
</dbReference>
<dbReference type="Gene3D" id="3.30.450.40">
    <property type="match status" value="1"/>
</dbReference>
<keyword evidence="6" id="KW-0808">Transferase</keyword>
<dbReference type="CDD" id="cd00082">
    <property type="entry name" value="HisKA"/>
    <property type="match status" value="1"/>
</dbReference>
<keyword evidence="9" id="KW-0418">Kinase</keyword>
<dbReference type="Pfam" id="PF00072">
    <property type="entry name" value="Response_reg"/>
    <property type="match status" value="2"/>
</dbReference>
<dbReference type="InterPro" id="IPR035965">
    <property type="entry name" value="PAS-like_dom_sf"/>
</dbReference>
<keyword evidence="23" id="KW-1185">Reference proteome</keyword>
<dbReference type="FunFam" id="3.30.565.10:FF:000010">
    <property type="entry name" value="Sensor histidine kinase RcsC"/>
    <property type="match status" value="1"/>
</dbReference>
<dbReference type="EMBL" id="FOVI01000005">
    <property type="protein sequence ID" value="SFN45401.1"/>
    <property type="molecule type" value="Genomic_DNA"/>
</dbReference>
<evidence type="ECO:0000259" key="21">
    <source>
        <dbReference type="PROSITE" id="PS50894"/>
    </source>
</evidence>
<evidence type="ECO:0000256" key="1">
    <source>
        <dbReference type="ARBA" id="ARBA00000085"/>
    </source>
</evidence>
<dbReference type="Gene3D" id="1.20.120.160">
    <property type="entry name" value="HPT domain"/>
    <property type="match status" value="1"/>
</dbReference>
<dbReference type="PANTHER" id="PTHR45339:SF1">
    <property type="entry name" value="HYBRID SIGNAL TRANSDUCTION HISTIDINE KINASE J"/>
    <property type="match status" value="1"/>
</dbReference>
<keyword evidence="12" id="KW-0902">Two-component regulatory system</keyword>
<dbReference type="SUPFAM" id="SSF55785">
    <property type="entry name" value="PYP-like sensor domain (PAS domain)"/>
    <property type="match status" value="4"/>
</dbReference>
<dbReference type="GO" id="GO:0000155">
    <property type="term" value="F:phosphorelay sensor kinase activity"/>
    <property type="evidence" value="ECO:0007669"/>
    <property type="project" value="InterPro"/>
</dbReference>
<evidence type="ECO:0000256" key="16">
    <source>
        <dbReference type="SAM" id="Coils"/>
    </source>
</evidence>
<dbReference type="SMART" id="SM00387">
    <property type="entry name" value="HATPase_c"/>
    <property type="match status" value="1"/>
</dbReference>
<dbReference type="InterPro" id="IPR013655">
    <property type="entry name" value="PAS_fold_3"/>
</dbReference>
<dbReference type="Gene3D" id="3.40.50.2300">
    <property type="match status" value="2"/>
</dbReference>
<evidence type="ECO:0000256" key="6">
    <source>
        <dbReference type="ARBA" id="ARBA00022679"/>
    </source>
</evidence>
<dbReference type="RefSeq" id="WP_091520515.1">
    <property type="nucleotide sequence ID" value="NZ_FOVI01000005.1"/>
</dbReference>
<evidence type="ECO:0000256" key="14">
    <source>
        <dbReference type="PROSITE-ProRule" id="PRU00110"/>
    </source>
</evidence>
<comment type="subcellular location">
    <subcellularLocation>
        <location evidence="2">Cell membrane</location>
        <topology evidence="2">Multi-pass membrane protein</topology>
    </subcellularLocation>
</comment>
<feature type="coiled-coil region" evidence="16">
    <location>
        <begin position="1217"/>
        <end position="1244"/>
    </location>
</feature>
<dbReference type="PROSITE" id="PS50112">
    <property type="entry name" value="PAS"/>
    <property type="match status" value="1"/>
</dbReference>
<organism evidence="22 23">
    <name type="scientific">Paenimyroides ummariense</name>
    <dbReference type="NCBI Taxonomy" id="913024"/>
    <lineage>
        <taxon>Bacteria</taxon>
        <taxon>Pseudomonadati</taxon>
        <taxon>Bacteroidota</taxon>
        <taxon>Flavobacteriia</taxon>
        <taxon>Flavobacteriales</taxon>
        <taxon>Flavobacteriaceae</taxon>
        <taxon>Paenimyroides</taxon>
    </lineage>
</organism>
<evidence type="ECO:0000256" key="9">
    <source>
        <dbReference type="ARBA" id="ARBA00022777"/>
    </source>
</evidence>
<feature type="domain" description="HPt" evidence="21">
    <location>
        <begin position="1209"/>
        <end position="1303"/>
    </location>
</feature>
<evidence type="ECO:0000256" key="3">
    <source>
        <dbReference type="ARBA" id="ARBA00012438"/>
    </source>
</evidence>
<keyword evidence="4" id="KW-1003">Cell membrane</keyword>
<dbReference type="GO" id="GO:0005886">
    <property type="term" value="C:plasma membrane"/>
    <property type="evidence" value="ECO:0007669"/>
    <property type="project" value="UniProtKB-SubCell"/>
</dbReference>
<dbReference type="Pfam" id="PF08448">
    <property type="entry name" value="PAS_4"/>
    <property type="match status" value="1"/>
</dbReference>
<feature type="domain" description="Response regulatory" evidence="18">
    <location>
        <begin position="915"/>
        <end position="1035"/>
    </location>
</feature>
<dbReference type="InterPro" id="IPR036097">
    <property type="entry name" value="HisK_dim/P_sf"/>
</dbReference>
<dbReference type="InterPro" id="IPR036890">
    <property type="entry name" value="HATPase_C_sf"/>
</dbReference>
<evidence type="ECO:0000256" key="12">
    <source>
        <dbReference type="ARBA" id="ARBA00023012"/>
    </source>
</evidence>
<dbReference type="InterPro" id="IPR013767">
    <property type="entry name" value="PAS_fold"/>
</dbReference>
<dbReference type="SMART" id="SM00086">
    <property type="entry name" value="PAC"/>
    <property type="match status" value="2"/>
</dbReference>
<dbReference type="SMART" id="SM00448">
    <property type="entry name" value="REC"/>
    <property type="match status" value="2"/>
</dbReference>
<name>A0A1I4Z546_9FLAO</name>
<feature type="modified residue" description="4-aspartylphosphate" evidence="15">
    <location>
        <position position="1112"/>
    </location>
</feature>
<dbReference type="InterPro" id="IPR003018">
    <property type="entry name" value="GAF"/>
</dbReference>
<dbReference type="Pfam" id="PF08447">
    <property type="entry name" value="PAS_3"/>
    <property type="match status" value="1"/>
</dbReference>
<dbReference type="SMART" id="SM00091">
    <property type="entry name" value="PAS"/>
    <property type="match status" value="3"/>
</dbReference>
<evidence type="ECO:0000256" key="11">
    <source>
        <dbReference type="ARBA" id="ARBA00022989"/>
    </source>
</evidence>
<dbReference type="InterPro" id="IPR036641">
    <property type="entry name" value="HPT_dom_sf"/>
</dbReference>
<keyword evidence="8" id="KW-0547">Nucleotide-binding</keyword>
<dbReference type="InterPro" id="IPR004358">
    <property type="entry name" value="Sig_transdc_His_kin-like_C"/>
</dbReference>
<dbReference type="CDD" id="cd17546">
    <property type="entry name" value="REC_hyHK_CKI1_RcsC-like"/>
    <property type="match status" value="2"/>
</dbReference>
<dbReference type="STRING" id="913024.SAMN05421741_105170"/>
<evidence type="ECO:0000313" key="22">
    <source>
        <dbReference type="EMBL" id="SFN45401.1"/>
    </source>
</evidence>
<dbReference type="SMART" id="SM00388">
    <property type="entry name" value="HisKA"/>
    <property type="match status" value="1"/>
</dbReference>
<dbReference type="InterPro" id="IPR000700">
    <property type="entry name" value="PAS-assoc_C"/>
</dbReference>
<dbReference type="EC" id="2.7.13.3" evidence="3"/>
<evidence type="ECO:0000256" key="10">
    <source>
        <dbReference type="ARBA" id="ARBA00022840"/>
    </source>
</evidence>
<dbReference type="Gene3D" id="3.30.450.20">
    <property type="entry name" value="PAS domain"/>
    <property type="match status" value="4"/>
</dbReference>
<dbReference type="GO" id="GO:0006355">
    <property type="term" value="P:regulation of DNA-templated transcription"/>
    <property type="evidence" value="ECO:0007669"/>
    <property type="project" value="InterPro"/>
</dbReference>
<dbReference type="InterPro" id="IPR003661">
    <property type="entry name" value="HisK_dim/P_dom"/>
</dbReference>
<dbReference type="InterPro" id="IPR013656">
    <property type="entry name" value="PAS_4"/>
</dbReference>
<reference evidence="23" key="1">
    <citation type="submission" date="2016-10" db="EMBL/GenBank/DDBJ databases">
        <authorList>
            <person name="Varghese N."/>
            <person name="Submissions S."/>
        </authorList>
    </citation>
    <scope>NUCLEOTIDE SEQUENCE [LARGE SCALE GENOMIC DNA]</scope>
    <source>
        <strain evidence="23">DS-12</strain>
    </source>
</reference>
<dbReference type="PANTHER" id="PTHR45339">
    <property type="entry name" value="HYBRID SIGNAL TRANSDUCTION HISTIDINE KINASE J"/>
    <property type="match status" value="1"/>
</dbReference>
<dbReference type="InterPro" id="IPR008207">
    <property type="entry name" value="Sig_transdc_His_kin_Hpt_dom"/>
</dbReference>
<keyword evidence="16" id="KW-0175">Coiled coil</keyword>
<keyword evidence="11" id="KW-1133">Transmembrane helix</keyword>
<dbReference type="Pfam" id="PF01590">
    <property type="entry name" value="GAF"/>
    <property type="match status" value="1"/>
</dbReference>
<keyword evidence="7" id="KW-0812">Transmembrane</keyword>
<feature type="domain" description="Histidine kinase" evidence="17">
    <location>
        <begin position="677"/>
        <end position="898"/>
    </location>
</feature>
<evidence type="ECO:0000313" key="23">
    <source>
        <dbReference type="Proteomes" id="UP000199036"/>
    </source>
</evidence>
<protein>
    <recommendedName>
        <fullName evidence="3">histidine kinase</fullName>
        <ecNumber evidence="3">2.7.13.3</ecNumber>
    </recommendedName>
</protein>
<dbReference type="PROSITE" id="PS50110">
    <property type="entry name" value="RESPONSE_REGULATORY"/>
    <property type="match status" value="2"/>
</dbReference>
<dbReference type="InterPro" id="IPR029016">
    <property type="entry name" value="GAF-like_dom_sf"/>
</dbReference>
<proteinExistence type="predicted"/>
<dbReference type="InterPro" id="IPR001610">
    <property type="entry name" value="PAC"/>
</dbReference>
<evidence type="ECO:0000256" key="15">
    <source>
        <dbReference type="PROSITE-ProRule" id="PRU00169"/>
    </source>
</evidence>
<dbReference type="Pfam" id="PF00512">
    <property type="entry name" value="HisKA"/>
    <property type="match status" value="1"/>
</dbReference>
<evidence type="ECO:0000256" key="5">
    <source>
        <dbReference type="ARBA" id="ARBA00022553"/>
    </source>
</evidence>
<dbReference type="SUPFAM" id="SSF47384">
    <property type="entry name" value="Homodimeric domain of signal transducing histidine kinase"/>
    <property type="match status" value="1"/>
</dbReference>
<dbReference type="FunFam" id="1.10.287.130:FF:000003">
    <property type="entry name" value="Histidine kinase"/>
    <property type="match status" value="1"/>
</dbReference>
<dbReference type="SUPFAM" id="SSF47226">
    <property type="entry name" value="Histidine-containing phosphotransfer domain, HPT domain"/>
    <property type="match status" value="1"/>
</dbReference>
<evidence type="ECO:0000256" key="4">
    <source>
        <dbReference type="ARBA" id="ARBA00022475"/>
    </source>
</evidence>
<keyword evidence="13" id="KW-0472">Membrane</keyword>
<dbReference type="InterPro" id="IPR003594">
    <property type="entry name" value="HATPase_dom"/>
</dbReference>
<dbReference type="SUPFAM" id="SSF55874">
    <property type="entry name" value="ATPase domain of HSP90 chaperone/DNA topoisomerase II/histidine kinase"/>
    <property type="match status" value="1"/>
</dbReference>
<dbReference type="PROSITE" id="PS50894">
    <property type="entry name" value="HPT"/>
    <property type="match status" value="1"/>
</dbReference>
<accession>A0A1I4Z546</accession>
<feature type="domain" description="PAC" evidence="20">
    <location>
        <begin position="482"/>
        <end position="533"/>
    </location>
</feature>
<dbReference type="InterPro" id="IPR011006">
    <property type="entry name" value="CheY-like_superfamily"/>
</dbReference>
<evidence type="ECO:0000256" key="8">
    <source>
        <dbReference type="ARBA" id="ARBA00022741"/>
    </source>
</evidence>
<dbReference type="NCBIfam" id="TIGR00229">
    <property type="entry name" value="sensory_box"/>
    <property type="match status" value="3"/>
</dbReference>
<dbReference type="Proteomes" id="UP000199036">
    <property type="component" value="Unassembled WGS sequence"/>
</dbReference>
<dbReference type="SUPFAM" id="SSF52172">
    <property type="entry name" value="CheY-like"/>
    <property type="match status" value="2"/>
</dbReference>
<comment type="catalytic activity">
    <reaction evidence="1">
        <text>ATP + protein L-histidine = ADP + protein N-phospho-L-histidine.</text>
        <dbReference type="EC" id="2.7.13.3"/>
    </reaction>
</comment>